<evidence type="ECO:0008006" key="3">
    <source>
        <dbReference type="Google" id="ProtNLM"/>
    </source>
</evidence>
<reference evidence="1 2" key="1">
    <citation type="submission" date="2024-02" db="EMBL/GenBank/DDBJ databases">
        <title>A draft genome for the cacao thread blight pathogen Marasmius crinis-equi.</title>
        <authorList>
            <person name="Cohen S.P."/>
            <person name="Baruah I.K."/>
            <person name="Amoako-Attah I."/>
            <person name="Bukari Y."/>
            <person name="Meinhardt L.W."/>
            <person name="Bailey B.A."/>
        </authorList>
    </citation>
    <scope>NUCLEOTIDE SEQUENCE [LARGE SCALE GENOMIC DNA]</scope>
    <source>
        <strain evidence="1 2">GH-76</strain>
    </source>
</reference>
<protein>
    <recommendedName>
        <fullName evidence="3">F-box domain-containing protein</fullName>
    </recommendedName>
</protein>
<comment type="caution">
    <text evidence="1">The sequence shown here is derived from an EMBL/GenBank/DDBJ whole genome shotgun (WGS) entry which is preliminary data.</text>
</comment>
<gene>
    <name evidence="1" type="ORF">V5O48_009466</name>
</gene>
<evidence type="ECO:0000313" key="1">
    <source>
        <dbReference type="EMBL" id="KAL0572501.1"/>
    </source>
</evidence>
<dbReference type="EMBL" id="JBAHYK010000623">
    <property type="protein sequence ID" value="KAL0572501.1"/>
    <property type="molecule type" value="Genomic_DNA"/>
</dbReference>
<keyword evidence="2" id="KW-1185">Reference proteome</keyword>
<dbReference type="Proteomes" id="UP001465976">
    <property type="component" value="Unassembled WGS sequence"/>
</dbReference>
<evidence type="ECO:0000313" key="2">
    <source>
        <dbReference type="Proteomes" id="UP001465976"/>
    </source>
</evidence>
<name>A0ABR3FB06_9AGAR</name>
<sequence length="601" mass="69235">MFMRFIELVKTFAALMEDFAVLSKTVRAEEYEDEDWDKKVKTFVRYEMQDEEPWRNFRLRWKTPRLFSYAGSVPESTSQVLKDADGKPKLQKLCLMDLPPELIDYIFSFASLEHARILASTCRTMKSIGVPHLYHTRKVKLSFPDWEVIKQKFPQMPPEEEDEVEGLFIQHSEELSRQVEFLVSRPDLTGALQNLSIGDDWRMGTVLNTDLHPLQRASASYLPVNNALRTLLTSCSSLTYLSICHWAITSDWLRTLSQLPKLHSIHLHSSRIEAETVENDILHGHLPRSPQVLNLSWYEPGPEEDEELTRESAGYGLWYILVLFPSLITFSHLKHHPCGSLPCLLIRERATQSCSSLRRVQLCLASSLVLALTEWFRRAQLRTHAPCTLTHFKLRTNYPLLDDVVIHLLESIQSAPLEVLVIECIKEGSLTLVERIAQLFPDLLGLMLIRRDHELQWEIKAMPWPHQSSEYAFRLQGFRKLKYFGWNFRMQFHDHTPSVLLQFETSALTPESEGLWPYDKSDEFFDDASSIALPFGCYCPTLETVGVEDGLCRHHEISRMPDGQVKATGVGGRFGGKREVDSRAWNPYDFDNGSKRVLPDG</sequence>
<organism evidence="1 2">
    <name type="scientific">Marasmius crinis-equi</name>
    <dbReference type="NCBI Taxonomy" id="585013"/>
    <lineage>
        <taxon>Eukaryota</taxon>
        <taxon>Fungi</taxon>
        <taxon>Dikarya</taxon>
        <taxon>Basidiomycota</taxon>
        <taxon>Agaricomycotina</taxon>
        <taxon>Agaricomycetes</taxon>
        <taxon>Agaricomycetidae</taxon>
        <taxon>Agaricales</taxon>
        <taxon>Marasmiineae</taxon>
        <taxon>Marasmiaceae</taxon>
        <taxon>Marasmius</taxon>
    </lineage>
</organism>
<proteinExistence type="predicted"/>
<accession>A0ABR3FB06</accession>